<sequence>MENSLAIRLVPDDLWELVEPLLPRFDTHRQGGGTAPIAGSRLLGVRRGLLTYPAWPRRR</sequence>
<organism evidence="1 2">
    <name type="scientific">Protofrankia coriariae</name>
    <dbReference type="NCBI Taxonomy" id="1562887"/>
    <lineage>
        <taxon>Bacteria</taxon>
        <taxon>Bacillati</taxon>
        <taxon>Actinomycetota</taxon>
        <taxon>Actinomycetes</taxon>
        <taxon>Frankiales</taxon>
        <taxon>Frankiaceae</taxon>
        <taxon>Protofrankia</taxon>
    </lineage>
</organism>
<evidence type="ECO:0008006" key="3">
    <source>
        <dbReference type="Google" id="ProtNLM"/>
    </source>
</evidence>
<evidence type="ECO:0000313" key="2">
    <source>
        <dbReference type="Proteomes" id="UP000035425"/>
    </source>
</evidence>
<proteinExistence type="predicted"/>
<keyword evidence="2" id="KW-1185">Reference proteome</keyword>
<dbReference type="EMBL" id="JWIO01000007">
    <property type="protein sequence ID" value="KLL12119.1"/>
    <property type="molecule type" value="Genomic_DNA"/>
</dbReference>
<reference evidence="1 2" key="1">
    <citation type="submission" date="2014-12" db="EMBL/GenBank/DDBJ databases">
        <title>Frankia sp. BMG5.1 draft genome.</title>
        <authorList>
            <person name="Gtari M."/>
            <person name="Ghodhbane-Gtari F."/>
            <person name="Nouioui I."/>
            <person name="Ktari A."/>
            <person name="Hezbri K."/>
            <person name="Mimouni W."/>
            <person name="Sbissi I."/>
            <person name="Ayari A."/>
            <person name="Yamanaka T."/>
            <person name="Normand P."/>
            <person name="Tisa L.S."/>
            <person name="Boudabous A."/>
        </authorList>
    </citation>
    <scope>NUCLEOTIDE SEQUENCE [LARGE SCALE GENOMIC DNA]</scope>
    <source>
        <strain evidence="1 2">BMG5.1</strain>
    </source>
</reference>
<accession>A0ABR5F5X1</accession>
<comment type="caution">
    <text evidence="1">The sequence shown here is derived from an EMBL/GenBank/DDBJ whole genome shotgun (WGS) entry which is preliminary data.</text>
</comment>
<dbReference type="Proteomes" id="UP000035425">
    <property type="component" value="Unassembled WGS sequence"/>
</dbReference>
<protein>
    <recommendedName>
        <fullName evidence="3">Transposase of IS4/5 family</fullName>
    </recommendedName>
</protein>
<name>A0ABR5F5X1_9ACTN</name>
<evidence type="ECO:0000313" key="1">
    <source>
        <dbReference type="EMBL" id="KLL12119.1"/>
    </source>
</evidence>
<gene>
    <name evidence="1" type="ORF">FrCorBMG51_06570</name>
</gene>